<evidence type="ECO:0000256" key="3">
    <source>
        <dbReference type="ARBA" id="ARBA00012027"/>
    </source>
</evidence>
<dbReference type="PANTHER" id="PTHR43856">
    <property type="entry name" value="CARDIOLIPIN HYDROLASE"/>
    <property type="match status" value="1"/>
</dbReference>
<dbReference type="InterPro" id="IPR001736">
    <property type="entry name" value="PLipase_D/transphosphatidylase"/>
</dbReference>
<dbReference type="GO" id="GO:0004630">
    <property type="term" value="F:phospholipase D activity"/>
    <property type="evidence" value="ECO:0007669"/>
    <property type="project" value="UniProtKB-EC"/>
</dbReference>
<evidence type="ECO:0000256" key="7">
    <source>
        <dbReference type="SAM" id="SignalP"/>
    </source>
</evidence>
<dbReference type="Pfam" id="PF13091">
    <property type="entry name" value="PLDc_2"/>
    <property type="match status" value="1"/>
</dbReference>
<proteinExistence type="inferred from homology"/>
<dbReference type="InterPro" id="IPR051406">
    <property type="entry name" value="PLD_domain"/>
</dbReference>
<feature type="signal peptide" evidence="7">
    <location>
        <begin position="1"/>
        <end position="21"/>
    </location>
</feature>
<dbReference type="AlphaFoldDB" id="A0A212KG18"/>
<keyword evidence="7" id="KW-0732">Signal</keyword>
<keyword evidence="5" id="KW-0442">Lipid degradation</keyword>
<reference evidence="9" key="1">
    <citation type="submission" date="2016-04" db="EMBL/GenBank/DDBJ databases">
        <authorList>
            <person name="Evans L.H."/>
            <person name="Alamgir A."/>
            <person name="Owens N."/>
            <person name="Weber N.D."/>
            <person name="Virtaneva K."/>
            <person name="Barbian K."/>
            <person name="Babar A."/>
            <person name="Rosenke K."/>
        </authorList>
    </citation>
    <scope>NUCLEOTIDE SEQUENCE</scope>
    <source>
        <strain evidence="9">86</strain>
    </source>
</reference>
<dbReference type="EMBL" id="FLUQ01000006">
    <property type="protein sequence ID" value="SBW10682.1"/>
    <property type="molecule type" value="Genomic_DNA"/>
</dbReference>
<comment type="catalytic activity">
    <reaction evidence="1">
        <text>a 1,2-diacyl-sn-glycero-3-phosphocholine + H2O = a 1,2-diacyl-sn-glycero-3-phosphate + choline + H(+)</text>
        <dbReference type="Rhea" id="RHEA:14445"/>
        <dbReference type="ChEBI" id="CHEBI:15354"/>
        <dbReference type="ChEBI" id="CHEBI:15377"/>
        <dbReference type="ChEBI" id="CHEBI:15378"/>
        <dbReference type="ChEBI" id="CHEBI:57643"/>
        <dbReference type="ChEBI" id="CHEBI:58608"/>
        <dbReference type="EC" id="3.1.4.4"/>
    </reaction>
</comment>
<gene>
    <name evidence="9" type="ORF">KL86DPRO_60242</name>
    <name evidence="10" type="ORF">KL86DPRO_60253</name>
</gene>
<evidence type="ECO:0000313" key="9">
    <source>
        <dbReference type="EMBL" id="SBW10653.1"/>
    </source>
</evidence>
<dbReference type="GO" id="GO:0016891">
    <property type="term" value="F:RNA endonuclease activity producing 5'-phosphomonoesters, hydrolytic mechanism"/>
    <property type="evidence" value="ECO:0007669"/>
    <property type="project" value="TreeGrafter"/>
</dbReference>
<keyword evidence="4" id="KW-0378">Hydrolase</keyword>
<dbReference type="EC" id="3.1.4.4" evidence="3"/>
<dbReference type="EMBL" id="FLUQ01000006">
    <property type="protein sequence ID" value="SBW10653.1"/>
    <property type="molecule type" value="Genomic_DNA"/>
</dbReference>
<keyword evidence="6" id="KW-0443">Lipid metabolism</keyword>
<comment type="similarity">
    <text evidence="2">Belongs to the phospholipase D family.</text>
</comment>
<evidence type="ECO:0000256" key="4">
    <source>
        <dbReference type="ARBA" id="ARBA00022801"/>
    </source>
</evidence>
<dbReference type="PROSITE" id="PS50035">
    <property type="entry name" value="PLD"/>
    <property type="match status" value="1"/>
</dbReference>
<dbReference type="CDD" id="cd09170">
    <property type="entry name" value="PLDc_Nuc"/>
    <property type="match status" value="1"/>
</dbReference>
<name>A0A212KG18_9DELT</name>
<dbReference type="GO" id="GO:0006793">
    <property type="term" value="P:phosphorus metabolic process"/>
    <property type="evidence" value="ECO:0007669"/>
    <property type="project" value="UniProtKB-ARBA"/>
</dbReference>
<evidence type="ECO:0000256" key="5">
    <source>
        <dbReference type="ARBA" id="ARBA00022963"/>
    </source>
</evidence>
<dbReference type="PANTHER" id="PTHR43856:SF1">
    <property type="entry name" value="MITOCHONDRIAL CARDIOLIPIN HYDROLASE"/>
    <property type="match status" value="1"/>
</dbReference>
<evidence type="ECO:0000256" key="2">
    <source>
        <dbReference type="ARBA" id="ARBA00008664"/>
    </source>
</evidence>
<feature type="chain" id="PRO_5015073863" description="phospholipase D" evidence="7">
    <location>
        <begin position="22"/>
        <end position="179"/>
    </location>
</feature>
<accession>A0A212KG18</accession>
<protein>
    <recommendedName>
        <fullName evidence="3">phospholipase D</fullName>
        <ecNumber evidence="3">3.1.4.4</ecNumber>
    </recommendedName>
</protein>
<dbReference type="SUPFAM" id="SSF56024">
    <property type="entry name" value="Phospholipase D/nuclease"/>
    <property type="match status" value="1"/>
</dbReference>
<dbReference type="GO" id="GO:0016042">
    <property type="term" value="P:lipid catabolic process"/>
    <property type="evidence" value="ECO:0007669"/>
    <property type="project" value="UniProtKB-KW"/>
</dbReference>
<dbReference type="SMART" id="SM00155">
    <property type="entry name" value="PLDc"/>
    <property type="match status" value="1"/>
</dbReference>
<evidence type="ECO:0000256" key="1">
    <source>
        <dbReference type="ARBA" id="ARBA00000798"/>
    </source>
</evidence>
<dbReference type="Gene3D" id="3.30.870.10">
    <property type="entry name" value="Endonuclease Chain A"/>
    <property type="match status" value="1"/>
</dbReference>
<evidence type="ECO:0000256" key="6">
    <source>
        <dbReference type="ARBA" id="ARBA00023098"/>
    </source>
</evidence>
<dbReference type="InterPro" id="IPR025202">
    <property type="entry name" value="PLD-like_dom"/>
</dbReference>
<organism evidence="9">
    <name type="scientific">uncultured delta proteobacterium</name>
    <dbReference type="NCBI Taxonomy" id="34034"/>
    <lineage>
        <taxon>Bacteria</taxon>
        <taxon>Deltaproteobacteria</taxon>
        <taxon>environmental samples</taxon>
    </lineage>
</organism>
<feature type="domain" description="PLD phosphodiesterase" evidence="8">
    <location>
        <begin position="113"/>
        <end position="140"/>
    </location>
</feature>
<evidence type="ECO:0000313" key="10">
    <source>
        <dbReference type="EMBL" id="SBW10682.1"/>
    </source>
</evidence>
<sequence length="179" mass="19948">MLKRTCLFTCLLFWLCVPVLAAEPLPVGAHFEVGFSPYGNAESIILNGISQAKTSIEVAAYSFTSKPISLALLDAHKRGVKVRVVADERSNTGKYSAVTFLANQGVPVRTNSNYAIFHHKFMVFDGRHVEMGSFNYSAAAADKNAENVLMLWNVPDIAKPYIEEWQRLWDESTTVTPKY</sequence>
<evidence type="ECO:0000259" key="8">
    <source>
        <dbReference type="PROSITE" id="PS50035"/>
    </source>
</evidence>